<dbReference type="Proteomes" id="UP001144372">
    <property type="component" value="Unassembled WGS sequence"/>
</dbReference>
<evidence type="ECO:0000256" key="3">
    <source>
        <dbReference type="ARBA" id="ARBA00023004"/>
    </source>
</evidence>
<name>A0A9W6FU58_9BACT</name>
<dbReference type="AlphaFoldDB" id="A0A9W6FU58"/>
<keyword evidence="7" id="KW-1185">Reference proteome</keyword>
<gene>
    <name evidence="6" type="ORF">DAMNIGENAA_23600</name>
</gene>
<dbReference type="GO" id="GO:0051536">
    <property type="term" value="F:iron-sulfur cluster binding"/>
    <property type="evidence" value="ECO:0007669"/>
    <property type="project" value="UniProtKB-KW"/>
</dbReference>
<dbReference type="InterPro" id="IPR003813">
    <property type="entry name" value="MvhD/FlpD"/>
</dbReference>
<feature type="domain" description="F420-non-reducing hydrogenase iron-sulfur subunit D" evidence="5">
    <location>
        <begin position="2"/>
        <end position="52"/>
    </location>
</feature>
<dbReference type="GO" id="GO:0046872">
    <property type="term" value="F:metal ion binding"/>
    <property type="evidence" value="ECO:0007669"/>
    <property type="project" value="UniProtKB-KW"/>
</dbReference>
<protein>
    <recommendedName>
        <fullName evidence="5">F420-non-reducing hydrogenase iron-sulfur subunit D domain-containing protein</fullName>
    </recommendedName>
</protein>
<reference evidence="6" key="1">
    <citation type="submission" date="2022-12" db="EMBL/GenBank/DDBJ databases">
        <title>Reference genome sequencing for broad-spectrum identification of bacterial and archaeal isolates by mass spectrometry.</title>
        <authorList>
            <person name="Sekiguchi Y."/>
            <person name="Tourlousse D.M."/>
        </authorList>
    </citation>
    <scope>NUCLEOTIDE SEQUENCE</scope>
    <source>
        <strain evidence="6">ASRB1</strain>
    </source>
</reference>
<evidence type="ECO:0000256" key="2">
    <source>
        <dbReference type="ARBA" id="ARBA00023002"/>
    </source>
</evidence>
<evidence type="ECO:0000259" key="5">
    <source>
        <dbReference type="Pfam" id="PF02662"/>
    </source>
</evidence>
<evidence type="ECO:0000256" key="4">
    <source>
        <dbReference type="ARBA" id="ARBA00023014"/>
    </source>
</evidence>
<dbReference type="GO" id="GO:0016491">
    <property type="term" value="F:oxidoreductase activity"/>
    <property type="evidence" value="ECO:0007669"/>
    <property type="project" value="UniProtKB-KW"/>
</dbReference>
<organism evidence="6 7">
    <name type="scientific">Desulforhabdus amnigena</name>
    <dbReference type="NCBI Taxonomy" id="40218"/>
    <lineage>
        <taxon>Bacteria</taxon>
        <taxon>Pseudomonadati</taxon>
        <taxon>Thermodesulfobacteriota</taxon>
        <taxon>Syntrophobacteria</taxon>
        <taxon>Syntrophobacterales</taxon>
        <taxon>Syntrophobacteraceae</taxon>
        <taxon>Desulforhabdus</taxon>
    </lineage>
</organism>
<evidence type="ECO:0000313" key="7">
    <source>
        <dbReference type="Proteomes" id="UP001144372"/>
    </source>
</evidence>
<evidence type="ECO:0000313" key="6">
    <source>
        <dbReference type="EMBL" id="GLI34927.1"/>
    </source>
</evidence>
<proteinExistence type="predicted"/>
<dbReference type="Pfam" id="PF02662">
    <property type="entry name" value="FlpD"/>
    <property type="match status" value="1"/>
</dbReference>
<dbReference type="EMBL" id="BSDR01000001">
    <property type="protein sequence ID" value="GLI34927.1"/>
    <property type="molecule type" value="Genomic_DNA"/>
</dbReference>
<comment type="caution">
    <text evidence="6">The sequence shown here is derived from an EMBL/GenBank/DDBJ whole genome shotgun (WGS) entry which is preliminary data.</text>
</comment>
<keyword evidence="2" id="KW-0560">Oxidoreductase</keyword>
<keyword evidence="4" id="KW-0411">Iron-sulfur</keyword>
<keyword evidence="3" id="KW-0408">Iron</keyword>
<keyword evidence="1" id="KW-0479">Metal-binding</keyword>
<sequence length="72" mass="8161">MKCQKVIEDTWKILKLLGVDERRLRLKWISSAEGSIFAEEVRSFTQLLKELGRNPLAETNTGPESESLKATA</sequence>
<accession>A0A9W6FU58</accession>
<evidence type="ECO:0000256" key="1">
    <source>
        <dbReference type="ARBA" id="ARBA00022723"/>
    </source>
</evidence>